<feature type="transmembrane region" description="Helical" evidence="3">
    <location>
        <begin position="205"/>
        <end position="230"/>
    </location>
</feature>
<dbReference type="Gene3D" id="1.20.120.1760">
    <property type="match status" value="1"/>
</dbReference>
<keyword evidence="3" id="KW-0812">Transmembrane</keyword>
<keyword evidence="3" id="KW-1133">Transmembrane helix</keyword>
<protein>
    <submittedName>
        <fullName evidence="4">Phosphatidylglycerophosphate synthase</fullName>
    </submittedName>
</protein>
<feature type="transmembrane region" description="Helical" evidence="3">
    <location>
        <begin position="348"/>
        <end position="369"/>
    </location>
</feature>
<dbReference type="AlphaFoldDB" id="A0A1M5P5C5"/>
<name>A0A1M5P5C5_9GAMM</name>
<dbReference type="GO" id="GO:0008654">
    <property type="term" value="P:phospholipid biosynthetic process"/>
    <property type="evidence" value="ECO:0007669"/>
    <property type="project" value="InterPro"/>
</dbReference>
<evidence type="ECO:0000256" key="3">
    <source>
        <dbReference type="SAM" id="Phobius"/>
    </source>
</evidence>
<dbReference type="InterPro" id="IPR043130">
    <property type="entry name" value="CDP-OH_PTrfase_TM_dom"/>
</dbReference>
<dbReference type="Pfam" id="PF01066">
    <property type="entry name" value="CDP-OH_P_transf"/>
    <property type="match status" value="1"/>
</dbReference>
<accession>A0A1M5P5C5</accession>
<evidence type="ECO:0000256" key="1">
    <source>
        <dbReference type="ARBA" id="ARBA00022679"/>
    </source>
</evidence>
<evidence type="ECO:0000313" key="4">
    <source>
        <dbReference type="EMBL" id="SHG96619.1"/>
    </source>
</evidence>
<gene>
    <name evidence="4" type="ORF">SAMN04488068_2016</name>
</gene>
<dbReference type="PROSITE" id="PS00379">
    <property type="entry name" value="CDP_ALCOHOL_P_TRANSF"/>
    <property type="match status" value="1"/>
</dbReference>
<dbReference type="GO" id="GO:0016020">
    <property type="term" value="C:membrane"/>
    <property type="evidence" value="ECO:0007669"/>
    <property type="project" value="InterPro"/>
</dbReference>
<sequence length="386" mass="41885">MTQLQASSGGPRATERPLALVVGDAPVRLWGLSSRQRIGRQLQRLGVGIVDTADAVAGARSVLVVDAGWVYDEPLVAALVQAANGTLLVDEVSGRAVAAKVDADQAAAIAATLLQGADPATPLDRRTPATLASHYNNKLRKRETPYLLPLSAATLTSIEKRMFSGSYKGVTDVVTKYVWPTPARHVTRWCAIIGITPNQVTFVSLLMVLAAMACFWHGQFGWGLAAAWMMTFLDTVDGKLARVTMNSSKFGDVFDHGIDLIHPPFWYWAWIVGLGAVGLPLAQTGLILAIVIGGYVAQRIEEGIFIKAFAIEMHIWRPFDSFFRLITARRNPNLLLLTLSVVAGRPDLGMIAVAIWTLLCFGVHALQIVQAALARRRGPLTSWLSR</sequence>
<evidence type="ECO:0000313" key="5">
    <source>
        <dbReference type="Proteomes" id="UP000199758"/>
    </source>
</evidence>
<dbReference type="GO" id="GO:0016780">
    <property type="term" value="F:phosphotransferase activity, for other substituted phosphate groups"/>
    <property type="evidence" value="ECO:0007669"/>
    <property type="project" value="InterPro"/>
</dbReference>
<dbReference type="Proteomes" id="UP000199758">
    <property type="component" value="Unassembled WGS sequence"/>
</dbReference>
<proteinExistence type="inferred from homology"/>
<dbReference type="InterPro" id="IPR000462">
    <property type="entry name" value="CDP-OH_P_trans"/>
</dbReference>
<feature type="transmembrane region" description="Helical" evidence="3">
    <location>
        <begin position="265"/>
        <end position="292"/>
    </location>
</feature>
<reference evidence="4 5" key="1">
    <citation type="submission" date="2016-11" db="EMBL/GenBank/DDBJ databases">
        <authorList>
            <person name="Jaros S."/>
            <person name="Januszkiewicz K."/>
            <person name="Wedrychowicz H."/>
        </authorList>
    </citation>
    <scope>NUCLEOTIDE SEQUENCE [LARGE SCALE GENOMIC DNA]</scope>
    <source>
        <strain evidence="4 5">CGMCC 1.7049</strain>
    </source>
</reference>
<organism evidence="4 5">
    <name type="scientific">Hydrocarboniphaga daqingensis</name>
    <dbReference type="NCBI Taxonomy" id="490188"/>
    <lineage>
        <taxon>Bacteria</taxon>
        <taxon>Pseudomonadati</taxon>
        <taxon>Pseudomonadota</taxon>
        <taxon>Gammaproteobacteria</taxon>
        <taxon>Nevskiales</taxon>
        <taxon>Nevskiaceae</taxon>
        <taxon>Hydrocarboniphaga</taxon>
    </lineage>
</organism>
<dbReference type="RefSeq" id="WP_072897092.1">
    <property type="nucleotide sequence ID" value="NZ_FQWZ01000004.1"/>
</dbReference>
<keyword evidence="5" id="KW-1185">Reference proteome</keyword>
<dbReference type="InterPro" id="IPR048254">
    <property type="entry name" value="CDP_ALCOHOL_P_TRANSF_CS"/>
</dbReference>
<comment type="similarity">
    <text evidence="2">Belongs to the CDP-alcohol phosphatidyltransferase class-I family.</text>
</comment>
<dbReference type="EMBL" id="FQWZ01000004">
    <property type="protein sequence ID" value="SHG96619.1"/>
    <property type="molecule type" value="Genomic_DNA"/>
</dbReference>
<keyword evidence="3" id="KW-0472">Membrane</keyword>
<evidence type="ECO:0000256" key="2">
    <source>
        <dbReference type="RuleBase" id="RU003750"/>
    </source>
</evidence>
<keyword evidence="1 2" id="KW-0808">Transferase</keyword>
<dbReference type="OrthoDB" id="8541463at2"/>
<dbReference type="STRING" id="490188.SAMN04488068_2016"/>